<keyword evidence="7 11" id="KW-0732">Signal</keyword>
<gene>
    <name evidence="13" type="ORF">GDO78_019414</name>
</gene>
<dbReference type="AlphaFoldDB" id="A0A8J6ENI6"/>
<dbReference type="PANTHER" id="PTHR20968:SF0">
    <property type="entry name" value="RELAXIN-3"/>
    <property type="match status" value="1"/>
</dbReference>
<evidence type="ECO:0000313" key="14">
    <source>
        <dbReference type="Proteomes" id="UP000770717"/>
    </source>
</evidence>
<comment type="subunit">
    <text evidence="3">Heterodimer of a B chain and an A chain linked by two disulfide bonds.</text>
</comment>
<dbReference type="InterPro" id="IPR051777">
    <property type="entry name" value="Insulin-like_neuro_ligands"/>
</dbReference>
<protein>
    <recommendedName>
        <fullName evidence="9">Relaxin-3</fullName>
    </recommendedName>
</protein>
<comment type="similarity">
    <text evidence="2 10">Belongs to the insulin family.</text>
</comment>
<comment type="caution">
    <text evidence="13">The sequence shown here is derived from an EMBL/GenBank/DDBJ whole genome shotgun (WGS) entry which is preliminary data.</text>
</comment>
<feature type="chain" id="PRO_5035236588" description="Relaxin-3" evidence="11">
    <location>
        <begin position="24"/>
        <end position="153"/>
    </location>
</feature>
<evidence type="ECO:0000313" key="13">
    <source>
        <dbReference type="EMBL" id="KAG9472479.1"/>
    </source>
</evidence>
<reference evidence="13" key="1">
    <citation type="thesis" date="2020" institute="ProQuest LLC" country="789 East Eisenhower Parkway, Ann Arbor, MI, USA">
        <title>Comparative Genomics and Chromosome Evolution.</title>
        <authorList>
            <person name="Mudd A.B."/>
        </authorList>
    </citation>
    <scope>NUCLEOTIDE SEQUENCE</scope>
    <source>
        <strain evidence="13">HN-11 Male</strain>
        <tissue evidence="13">Kidney and liver</tissue>
    </source>
</reference>
<keyword evidence="14" id="KW-1185">Reference proteome</keyword>
<feature type="domain" description="Insulin-like" evidence="12">
    <location>
        <begin position="32"/>
        <end position="153"/>
    </location>
</feature>
<comment type="subcellular location">
    <subcellularLocation>
        <location evidence="1 10">Secreted</location>
    </subcellularLocation>
</comment>
<feature type="signal peptide" evidence="11">
    <location>
        <begin position="1"/>
        <end position="23"/>
    </location>
</feature>
<keyword evidence="8" id="KW-1015">Disulfide bond</keyword>
<dbReference type="InterPro" id="IPR036438">
    <property type="entry name" value="Insulin-like_sf"/>
</dbReference>
<dbReference type="GO" id="GO:0005576">
    <property type="term" value="C:extracellular region"/>
    <property type="evidence" value="ECO:0007669"/>
    <property type="project" value="UniProtKB-SubCell"/>
</dbReference>
<evidence type="ECO:0000256" key="8">
    <source>
        <dbReference type="ARBA" id="ARBA00023157"/>
    </source>
</evidence>
<dbReference type="GO" id="GO:0001664">
    <property type="term" value="F:G protein-coupled receptor binding"/>
    <property type="evidence" value="ECO:0007669"/>
    <property type="project" value="TreeGrafter"/>
</dbReference>
<evidence type="ECO:0000256" key="4">
    <source>
        <dbReference type="ARBA" id="ARBA00022525"/>
    </source>
</evidence>
<evidence type="ECO:0000256" key="3">
    <source>
        <dbReference type="ARBA" id="ARBA00011207"/>
    </source>
</evidence>
<evidence type="ECO:0000256" key="5">
    <source>
        <dbReference type="ARBA" id="ARBA00022685"/>
    </source>
</evidence>
<keyword evidence="6" id="KW-0372">Hormone</keyword>
<keyword evidence="4 10" id="KW-0964">Secreted</keyword>
<proteinExistence type="inferred from homology"/>
<evidence type="ECO:0000256" key="7">
    <source>
        <dbReference type="ARBA" id="ARBA00022729"/>
    </source>
</evidence>
<accession>A0A8J6ENI6</accession>
<evidence type="ECO:0000256" key="6">
    <source>
        <dbReference type="ARBA" id="ARBA00022702"/>
    </source>
</evidence>
<dbReference type="CDD" id="cd04365">
    <property type="entry name" value="IlGF_relaxin_like"/>
    <property type="match status" value="1"/>
</dbReference>
<dbReference type="Pfam" id="PF00049">
    <property type="entry name" value="Insulin"/>
    <property type="match status" value="1"/>
</dbReference>
<keyword evidence="5" id="KW-0165">Cleavage on pair of basic residues</keyword>
<dbReference type="InterPro" id="IPR022353">
    <property type="entry name" value="Insulin_CS"/>
</dbReference>
<dbReference type="PRINTS" id="PR00276">
    <property type="entry name" value="INSULINFAMLY"/>
</dbReference>
<sequence length="153" mass="16992">MQRLAPALLTLLWLLAMHGSAHGSVRVPTIGVKLCGREFIRAVIFTCGGSRWRRNEVIQTGDRTDLFGNLVPADRESDEEEVFNEWATNLQPHNGEIMDYGSPQPWRDPTGSRHGVSEDPVRAVERRGREAALGLSNTCCKWGCSKSQISSLC</sequence>
<evidence type="ECO:0000256" key="10">
    <source>
        <dbReference type="RuleBase" id="RU000406"/>
    </source>
</evidence>
<dbReference type="PROSITE" id="PS00262">
    <property type="entry name" value="INSULIN"/>
    <property type="match status" value="1"/>
</dbReference>
<dbReference type="Proteomes" id="UP000770717">
    <property type="component" value="Unassembled WGS sequence"/>
</dbReference>
<dbReference type="InterPro" id="IPR016179">
    <property type="entry name" value="Insulin-like"/>
</dbReference>
<dbReference type="PANTHER" id="PTHR20968">
    <property type="entry name" value="ILGF DOMAIN-CONTAINING PROTEIN"/>
    <property type="match status" value="1"/>
</dbReference>
<evidence type="ECO:0000256" key="11">
    <source>
        <dbReference type="SAM" id="SignalP"/>
    </source>
</evidence>
<dbReference type="GO" id="GO:0005179">
    <property type="term" value="F:hormone activity"/>
    <property type="evidence" value="ECO:0007669"/>
    <property type="project" value="UniProtKB-KW"/>
</dbReference>
<evidence type="ECO:0000256" key="2">
    <source>
        <dbReference type="ARBA" id="ARBA00009034"/>
    </source>
</evidence>
<dbReference type="SUPFAM" id="SSF56994">
    <property type="entry name" value="Insulin-like"/>
    <property type="match status" value="1"/>
</dbReference>
<dbReference type="SMART" id="SM00078">
    <property type="entry name" value="IlGF"/>
    <property type="match status" value="1"/>
</dbReference>
<evidence type="ECO:0000256" key="9">
    <source>
        <dbReference type="ARBA" id="ARBA00040355"/>
    </source>
</evidence>
<name>A0A8J6ENI6_ELECQ</name>
<dbReference type="InterPro" id="IPR022352">
    <property type="entry name" value="Ins/IGF/rlx"/>
</dbReference>
<dbReference type="OrthoDB" id="9443437at2759"/>
<organism evidence="13 14">
    <name type="scientific">Eleutherodactylus coqui</name>
    <name type="common">Puerto Rican coqui</name>
    <dbReference type="NCBI Taxonomy" id="57060"/>
    <lineage>
        <taxon>Eukaryota</taxon>
        <taxon>Metazoa</taxon>
        <taxon>Chordata</taxon>
        <taxon>Craniata</taxon>
        <taxon>Vertebrata</taxon>
        <taxon>Euteleostomi</taxon>
        <taxon>Amphibia</taxon>
        <taxon>Batrachia</taxon>
        <taxon>Anura</taxon>
        <taxon>Neobatrachia</taxon>
        <taxon>Hyloidea</taxon>
        <taxon>Eleutherodactylidae</taxon>
        <taxon>Eleutherodactylinae</taxon>
        <taxon>Eleutherodactylus</taxon>
        <taxon>Eleutherodactylus</taxon>
    </lineage>
</organism>
<dbReference type="EMBL" id="WNTK01000052">
    <property type="protein sequence ID" value="KAG9472479.1"/>
    <property type="molecule type" value="Genomic_DNA"/>
</dbReference>
<evidence type="ECO:0000256" key="1">
    <source>
        <dbReference type="ARBA" id="ARBA00004613"/>
    </source>
</evidence>
<evidence type="ECO:0000259" key="12">
    <source>
        <dbReference type="SMART" id="SM00078"/>
    </source>
</evidence>